<dbReference type="RefSeq" id="XP_017294819.1">
    <property type="nucleotide sequence ID" value="XM_017439330.3"/>
</dbReference>
<dbReference type="KEGG" id="kmr:108249753"/>
<evidence type="ECO:0000259" key="6">
    <source>
        <dbReference type="Pfam" id="PF15503"/>
    </source>
</evidence>
<sequence>MSFSASPSLPPSPHPAPIPLSSSCVTCCPELDLSVTLSPAPKTYHTQQMHRLQRKSLQNDQTHLKPAQQGQIGRRRNPKVCFEEPVTVIVTPEPQLVPARQPVRSLRKNRDRRYAGRRSVEPPAATFLPDPGCLERAELNTTLALKAELHSLQGAEFNSQKALQETLQKSERTKNLINARATEVVNVSRSQLLFNSLVSVSVQEDLLISQVLQDRLLLAPPPPPPRCQDTKAAEGPSLLFFMTSDLFRQKPLSQEEEPGTLKPLLMLRPAFSTFDLYRQQRCWEATP</sequence>
<evidence type="ECO:0000256" key="1">
    <source>
        <dbReference type="ARBA" id="ARBA00004114"/>
    </source>
</evidence>
<dbReference type="GeneID" id="108249753"/>
<dbReference type="GO" id="GO:0045724">
    <property type="term" value="P:positive regulation of cilium assembly"/>
    <property type="evidence" value="ECO:0007669"/>
    <property type="project" value="TreeGrafter"/>
</dbReference>
<evidence type="ECO:0000256" key="2">
    <source>
        <dbReference type="ARBA" id="ARBA00022490"/>
    </source>
</evidence>
<name>A0A3Q3F0X4_KRYMA</name>
<dbReference type="Ensembl" id="ENSKMAT00000007485.1">
    <property type="protein sequence ID" value="ENSKMAP00000007367.1"/>
    <property type="gene ID" value="ENSKMAG00000005553.1"/>
</dbReference>
<dbReference type="Proteomes" id="UP000264800">
    <property type="component" value="Unplaced"/>
</dbReference>
<feature type="region of interest" description="Disordered" evidence="5">
    <location>
        <begin position="44"/>
        <end position="75"/>
    </location>
</feature>
<comment type="similarity">
    <text evidence="4">Belongs to the PPP1R35 family.</text>
</comment>
<evidence type="ECO:0000313" key="8">
    <source>
        <dbReference type="Proteomes" id="UP000264800"/>
    </source>
</evidence>
<dbReference type="Pfam" id="PF15503">
    <property type="entry name" value="PPP1R35_C"/>
    <property type="match status" value="1"/>
</dbReference>
<evidence type="ECO:0000256" key="3">
    <source>
        <dbReference type="ARBA" id="ARBA00023212"/>
    </source>
</evidence>
<feature type="domain" description="Protein phosphatase 1 regulatory subunit 35 C-terminal" evidence="6">
    <location>
        <begin position="138"/>
        <end position="280"/>
    </location>
</feature>
<dbReference type="InterPro" id="IPR029135">
    <property type="entry name" value="PPP1R35_C"/>
</dbReference>
<keyword evidence="8" id="KW-1185">Reference proteome</keyword>
<dbReference type="RefSeq" id="XP_024858046.1">
    <property type="nucleotide sequence ID" value="XM_025002278.2"/>
</dbReference>
<evidence type="ECO:0000256" key="5">
    <source>
        <dbReference type="SAM" id="MobiDB-lite"/>
    </source>
</evidence>
<dbReference type="STRING" id="37003.ENSKMAP00000007367"/>
<reference evidence="7" key="2">
    <citation type="submission" date="2025-09" db="UniProtKB">
        <authorList>
            <consortium name="Ensembl"/>
        </authorList>
    </citation>
    <scope>IDENTIFICATION</scope>
</reference>
<evidence type="ECO:0000313" key="7">
    <source>
        <dbReference type="Ensembl" id="ENSKMAP00000007367.1"/>
    </source>
</evidence>
<dbReference type="InterPro" id="IPR033590">
    <property type="entry name" value="PPP1R35"/>
</dbReference>
<comment type="subcellular location">
    <subcellularLocation>
        <location evidence="1">Cytoplasm</location>
        <location evidence="1">Cytoskeleton</location>
        <location evidence="1">Microtubule organizing center</location>
        <location evidence="1">Centrosome</location>
        <location evidence="1">Centriole</location>
    </subcellularLocation>
</comment>
<dbReference type="OMA" id="MMGCEEP"/>
<evidence type="ECO:0000256" key="4">
    <source>
        <dbReference type="ARBA" id="ARBA00029452"/>
    </source>
</evidence>
<proteinExistence type="inferred from homology"/>
<dbReference type="GO" id="GO:1903724">
    <property type="term" value="P:positive regulation of centriole elongation"/>
    <property type="evidence" value="ECO:0007669"/>
    <property type="project" value="TreeGrafter"/>
</dbReference>
<organism evidence="7 8">
    <name type="scientific">Kryptolebias marmoratus</name>
    <name type="common">Mangrove killifish</name>
    <name type="synonym">Rivulus marmoratus</name>
    <dbReference type="NCBI Taxonomy" id="37003"/>
    <lineage>
        <taxon>Eukaryota</taxon>
        <taxon>Metazoa</taxon>
        <taxon>Chordata</taxon>
        <taxon>Craniata</taxon>
        <taxon>Vertebrata</taxon>
        <taxon>Euteleostomi</taxon>
        <taxon>Actinopterygii</taxon>
        <taxon>Neopterygii</taxon>
        <taxon>Teleostei</taxon>
        <taxon>Neoteleostei</taxon>
        <taxon>Acanthomorphata</taxon>
        <taxon>Ovalentaria</taxon>
        <taxon>Atherinomorphae</taxon>
        <taxon>Cyprinodontiformes</taxon>
        <taxon>Rivulidae</taxon>
        <taxon>Kryptolebias</taxon>
    </lineage>
</organism>
<dbReference type="AlphaFoldDB" id="A0A3Q3F0X4"/>
<dbReference type="OrthoDB" id="8942190at2759"/>
<keyword evidence="2" id="KW-0963">Cytoplasm</keyword>
<dbReference type="PANTHER" id="PTHR28625:SF1">
    <property type="entry name" value="PROTEIN PHOSPHATASE 1 REGULATORY SUBUNIT 35"/>
    <property type="match status" value="1"/>
</dbReference>
<dbReference type="CTD" id="221908"/>
<dbReference type="GO" id="GO:0019902">
    <property type="term" value="F:phosphatase binding"/>
    <property type="evidence" value="ECO:0007669"/>
    <property type="project" value="InterPro"/>
</dbReference>
<feature type="compositionally biased region" description="Polar residues" evidence="5">
    <location>
        <begin position="44"/>
        <end position="61"/>
    </location>
</feature>
<dbReference type="GO" id="GO:0005814">
    <property type="term" value="C:centriole"/>
    <property type="evidence" value="ECO:0007669"/>
    <property type="project" value="UniProtKB-SubCell"/>
</dbReference>
<protein>
    <submittedName>
        <fullName evidence="7">Protein phosphatase 1 regulatory subunit 35-like</fullName>
    </submittedName>
</protein>
<dbReference type="GeneTree" id="ENSGT00940000167671"/>
<dbReference type="PANTHER" id="PTHR28625">
    <property type="entry name" value="PROTEIN PHOSPHATASE 1 REGULATORY SUBUNIT 35"/>
    <property type="match status" value="1"/>
</dbReference>
<keyword evidence="3" id="KW-0206">Cytoskeleton</keyword>
<accession>A0A3Q3F0X4</accession>
<reference evidence="7" key="1">
    <citation type="submission" date="2025-08" db="UniProtKB">
        <authorList>
            <consortium name="Ensembl"/>
        </authorList>
    </citation>
    <scope>IDENTIFICATION</scope>
</reference>